<protein>
    <submittedName>
        <fullName evidence="2">Uncharacterized protein</fullName>
    </submittedName>
</protein>
<dbReference type="Proteomes" id="UP000287171">
    <property type="component" value="Unassembled WGS sequence"/>
</dbReference>
<sequence>MRAIRGELPGAQPPSPQSRGCPPLATPLSHEMMADILLDQATLVGIENGWICLVLHAIKGIMHKKRLWRVDAYTI</sequence>
<reference evidence="3" key="1">
    <citation type="submission" date="2018-12" db="EMBL/GenBank/DDBJ databases">
        <title>Tengunoibacter tsumagoiensis gen. nov., sp. nov., Dictyobacter kobayashii sp. nov., D. alpinus sp. nov., and D. joshuensis sp. nov. and description of Dictyobacteraceae fam. nov. within the order Ktedonobacterales isolated from Tengu-no-mugimeshi.</title>
        <authorList>
            <person name="Wang C.M."/>
            <person name="Zheng Y."/>
            <person name="Sakai Y."/>
            <person name="Toyoda A."/>
            <person name="Minakuchi Y."/>
            <person name="Abe K."/>
            <person name="Yokota A."/>
            <person name="Yabe S."/>
        </authorList>
    </citation>
    <scope>NUCLEOTIDE SEQUENCE [LARGE SCALE GENOMIC DNA]</scope>
    <source>
        <strain evidence="3">Uno16</strain>
    </source>
</reference>
<proteinExistence type="predicted"/>
<feature type="region of interest" description="Disordered" evidence="1">
    <location>
        <begin position="1"/>
        <end position="24"/>
    </location>
</feature>
<comment type="caution">
    <text evidence="2">The sequence shown here is derived from an EMBL/GenBank/DDBJ whole genome shotgun (WGS) entry which is preliminary data.</text>
</comment>
<name>A0A402B6I4_9CHLR</name>
<dbReference type="EMBL" id="BIFT01000001">
    <property type="protein sequence ID" value="GCE26958.1"/>
    <property type="molecule type" value="Genomic_DNA"/>
</dbReference>
<accession>A0A402B6I4</accession>
<evidence type="ECO:0000256" key="1">
    <source>
        <dbReference type="SAM" id="MobiDB-lite"/>
    </source>
</evidence>
<evidence type="ECO:0000313" key="2">
    <source>
        <dbReference type="EMBL" id="GCE26958.1"/>
    </source>
</evidence>
<evidence type="ECO:0000313" key="3">
    <source>
        <dbReference type="Proteomes" id="UP000287171"/>
    </source>
</evidence>
<organism evidence="2 3">
    <name type="scientific">Dictyobacter alpinus</name>
    <dbReference type="NCBI Taxonomy" id="2014873"/>
    <lineage>
        <taxon>Bacteria</taxon>
        <taxon>Bacillati</taxon>
        <taxon>Chloroflexota</taxon>
        <taxon>Ktedonobacteria</taxon>
        <taxon>Ktedonobacterales</taxon>
        <taxon>Dictyobacteraceae</taxon>
        <taxon>Dictyobacter</taxon>
    </lineage>
</organism>
<dbReference type="AlphaFoldDB" id="A0A402B6I4"/>
<gene>
    <name evidence="2" type="ORF">KDA_24420</name>
</gene>
<keyword evidence="3" id="KW-1185">Reference proteome</keyword>